<comment type="caution">
    <text evidence="1">The sequence shown here is derived from an EMBL/GenBank/DDBJ whole genome shotgun (WGS) entry which is preliminary data.</text>
</comment>
<dbReference type="SUPFAM" id="SSF88946">
    <property type="entry name" value="Sigma2 domain of RNA polymerase sigma factors"/>
    <property type="match status" value="1"/>
</dbReference>
<reference evidence="1 2" key="1">
    <citation type="submission" date="2020-08" db="EMBL/GenBank/DDBJ databases">
        <title>Genomic Encyclopedia of Type Strains, Phase IV (KMG-V): Genome sequencing to study the core and pangenomes of soil and plant-associated prokaryotes.</title>
        <authorList>
            <person name="Whitman W."/>
        </authorList>
    </citation>
    <scope>NUCLEOTIDE SEQUENCE [LARGE SCALE GENOMIC DNA]</scope>
    <source>
        <strain evidence="1 2">MP7CTX6</strain>
    </source>
</reference>
<name>A0A7W8YWC2_9SPHI</name>
<gene>
    <name evidence="1" type="ORF">HDE69_004058</name>
</gene>
<evidence type="ECO:0000313" key="1">
    <source>
        <dbReference type="EMBL" id="MBB5622976.1"/>
    </source>
</evidence>
<dbReference type="RefSeq" id="WP_183869115.1">
    <property type="nucleotide sequence ID" value="NZ_JACHCF010000010.1"/>
</dbReference>
<dbReference type="AlphaFoldDB" id="A0A7W8YWC2"/>
<proteinExistence type="predicted"/>
<accession>A0A7W8YWC2</accession>
<protein>
    <submittedName>
        <fullName evidence="1">RNA polymerase sigma-70 factor (ECF subfamily)</fullName>
    </submittedName>
</protein>
<evidence type="ECO:0000313" key="2">
    <source>
        <dbReference type="Proteomes" id="UP000537718"/>
    </source>
</evidence>
<dbReference type="GO" id="GO:0003700">
    <property type="term" value="F:DNA-binding transcription factor activity"/>
    <property type="evidence" value="ECO:0007669"/>
    <property type="project" value="InterPro"/>
</dbReference>
<dbReference type="InterPro" id="IPR013325">
    <property type="entry name" value="RNA_pol_sigma_r2"/>
</dbReference>
<dbReference type="GO" id="GO:0006352">
    <property type="term" value="P:DNA-templated transcription initiation"/>
    <property type="evidence" value="ECO:0007669"/>
    <property type="project" value="InterPro"/>
</dbReference>
<sequence>MESEKTVYSYFSDVMLLEHLKKGDRLAFIEIFERYWKKVYNESYKRIKNPKLAESITESVFVNLWEERENGKIDKLLPYLLASLRSYILQLYIEGKTERHFESGLSHLMLISMPTGIN</sequence>
<dbReference type="Proteomes" id="UP000537718">
    <property type="component" value="Unassembled WGS sequence"/>
</dbReference>
<dbReference type="EMBL" id="JACHCF010000010">
    <property type="protein sequence ID" value="MBB5622976.1"/>
    <property type="molecule type" value="Genomic_DNA"/>
</dbReference>
<organism evidence="1 2">
    <name type="scientific">Pedobacter cryoconitis</name>
    <dbReference type="NCBI Taxonomy" id="188932"/>
    <lineage>
        <taxon>Bacteria</taxon>
        <taxon>Pseudomonadati</taxon>
        <taxon>Bacteroidota</taxon>
        <taxon>Sphingobacteriia</taxon>
        <taxon>Sphingobacteriales</taxon>
        <taxon>Sphingobacteriaceae</taxon>
        <taxon>Pedobacter</taxon>
    </lineage>
</organism>
<dbReference type="Gene3D" id="1.10.1740.10">
    <property type="match status" value="1"/>
</dbReference>